<dbReference type="Proteomes" id="UP000663889">
    <property type="component" value="Unassembled WGS sequence"/>
</dbReference>
<evidence type="ECO:0000313" key="7">
    <source>
        <dbReference type="Proteomes" id="UP000663854"/>
    </source>
</evidence>
<protein>
    <submittedName>
        <fullName evidence="1">Uncharacterized protein</fullName>
    </submittedName>
</protein>
<dbReference type="AlphaFoldDB" id="A0A814T0H3"/>
<evidence type="ECO:0000313" key="5">
    <source>
        <dbReference type="EMBL" id="CAF3961602.1"/>
    </source>
</evidence>
<dbReference type="OrthoDB" id="10057939at2759"/>
<dbReference type="EMBL" id="CAJNOL010004772">
    <property type="protein sequence ID" value="CAF1594516.1"/>
    <property type="molecule type" value="Genomic_DNA"/>
</dbReference>
<dbReference type="EMBL" id="CAJOAX010005830">
    <property type="protein sequence ID" value="CAF3961602.1"/>
    <property type="molecule type" value="Genomic_DNA"/>
</dbReference>
<dbReference type="Proteomes" id="UP000663882">
    <property type="component" value="Unassembled WGS sequence"/>
</dbReference>
<dbReference type="Proteomes" id="UP000663854">
    <property type="component" value="Unassembled WGS sequence"/>
</dbReference>
<comment type="caution">
    <text evidence="1">The sequence shown here is derived from an EMBL/GenBank/DDBJ whole genome shotgun (WGS) entry which is preliminary data.</text>
</comment>
<keyword evidence="8" id="KW-1185">Reference proteome</keyword>
<evidence type="ECO:0000313" key="2">
    <source>
        <dbReference type="EMBL" id="CAF1363359.1"/>
    </source>
</evidence>
<evidence type="ECO:0000313" key="4">
    <source>
        <dbReference type="EMBL" id="CAF1594516.1"/>
    </source>
</evidence>
<reference evidence="1" key="1">
    <citation type="submission" date="2021-02" db="EMBL/GenBank/DDBJ databases">
        <authorList>
            <person name="Nowell W R."/>
        </authorList>
    </citation>
    <scope>NUCLEOTIDE SEQUENCE</scope>
</reference>
<name>A0A814T0H3_9BILA</name>
<proteinExistence type="predicted"/>
<evidence type="ECO:0000313" key="1">
    <source>
        <dbReference type="EMBL" id="CAF1154287.1"/>
    </source>
</evidence>
<sequence length="242" mass="28070">MLAPKHNGYTLPDVWDGYYQSTLVKFSSAFPPEQLKKEFDLFHPSLDNVHVRKAVFRSSKLEVHSGDHRFGDRRGTNFIALYVTKPSEFQFEPLLQDIQQRINTTRWIQTSTDCLHINVRLYPDAPAGTNELTWTWEKICKIGLPDKVARLPIDFYCSTLEIVPARRQCVQRYRETKSNKWWSGVTELDGQCSGCYTPLDNGKWNGACLECGQYERITPVWSIPYVNTFTLARQIEQIDLDK</sequence>
<organism evidence="1 7">
    <name type="scientific">Rotaria sordida</name>
    <dbReference type="NCBI Taxonomy" id="392033"/>
    <lineage>
        <taxon>Eukaryota</taxon>
        <taxon>Metazoa</taxon>
        <taxon>Spiralia</taxon>
        <taxon>Gnathifera</taxon>
        <taxon>Rotifera</taxon>
        <taxon>Eurotatoria</taxon>
        <taxon>Bdelloidea</taxon>
        <taxon>Philodinida</taxon>
        <taxon>Philodinidae</taxon>
        <taxon>Rotaria</taxon>
    </lineage>
</organism>
<evidence type="ECO:0000313" key="6">
    <source>
        <dbReference type="EMBL" id="CAF4072187.1"/>
    </source>
</evidence>
<evidence type="ECO:0000313" key="3">
    <source>
        <dbReference type="EMBL" id="CAF1466405.1"/>
    </source>
</evidence>
<evidence type="ECO:0000313" key="8">
    <source>
        <dbReference type="Proteomes" id="UP000663870"/>
    </source>
</evidence>
<dbReference type="EMBL" id="CAJOBE010008887">
    <property type="protein sequence ID" value="CAF4072187.1"/>
    <property type="molecule type" value="Genomic_DNA"/>
</dbReference>
<dbReference type="Proteomes" id="UP000663870">
    <property type="component" value="Unassembled WGS sequence"/>
</dbReference>
<dbReference type="Proteomes" id="UP000663874">
    <property type="component" value="Unassembled WGS sequence"/>
</dbReference>
<dbReference type="Proteomes" id="UP000663823">
    <property type="component" value="Unassembled WGS sequence"/>
</dbReference>
<dbReference type="EMBL" id="CAJNOO010003988">
    <property type="protein sequence ID" value="CAF1363359.1"/>
    <property type="molecule type" value="Genomic_DNA"/>
</dbReference>
<dbReference type="EMBL" id="CAJNOU010005097">
    <property type="protein sequence ID" value="CAF1466405.1"/>
    <property type="molecule type" value="Genomic_DNA"/>
</dbReference>
<dbReference type="EMBL" id="CAJNOH010000956">
    <property type="protein sequence ID" value="CAF1154287.1"/>
    <property type="molecule type" value="Genomic_DNA"/>
</dbReference>
<gene>
    <name evidence="6" type="ORF">FNK824_LOCUS29876</name>
    <name evidence="4" type="ORF">JXQ802_LOCUS47581</name>
    <name evidence="5" type="ORF">OTI717_LOCUS26934</name>
    <name evidence="1" type="ORF">PYM288_LOCUS22396</name>
    <name evidence="2" type="ORF">RFH988_LOCUS32943</name>
    <name evidence="3" type="ORF">SEV965_LOCUS34428</name>
</gene>
<accession>A0A814T0H3</accession>